<dbReference type="GO" id="GO:0005634">
    <property type="term" value="C:nucleus"/>
    <property type="evidence" value="ECO:0007669"/>
    <property type="project" value="TreeGrafter"/>
</dbReference>
<feature type="region of interest" description="Disordered" evidence="1">
    <location>
        <begin position="280"/>
        <end position="309"/>
    </location>
</feature>
<feature type="region of interest" description="Disordered" evidence="1">
    <location>
        <begin position="185"/>
        <end position="214"/>
    </location>
</feature>
<keyword evidence="4" id="KW-1185">Reference proteome</keyword>
<sequence>MTDKQALDVFIRQPVNQSMINYLASTTLTVIKCDPPTPTSMPISPPPSPGSGSNVPLPTLNSFITTLVQKSNVQTPTLMTTLVYLARLRQKLPSMAKGMACTCHRIFLACLIMAAKNLNDSSPKNKYWAKYTLGLFNIAEVNLMEKQLLYLLDWDLRVRSSDLYTHFAPFLRPIKDNLKQKMALQHAQQAAHHHVAHHHHHSHQSQMHVAPSYSPYYETPSNPYNNVSSSHHAYNTPPVSPYRRMPTSSSSSSVSSASSAAHMYQHHQSHAQYYQAVPPLSTSSSASSLSTTSSSYSAGSSSPSPILSMPSPTTMGVGYALSPSDYTRSLTASKKPAPRLGGSTKNRLRFWSRSNQGNDYYSYMDDSVRAV</sequence>
<name>A0A167DAZ6_9ASCO</name>
<dbReference type="SUPFAM" id="SSF47954">
    <property type="entry name" value="Cyclin-like"/>
    <property type="match status" value="1"/>
</dbReference>
<dbReference type="InterPro" id="IPR036915">
    <property type="entry name" value="Cyclin-like_sf"/>
</dbReference>
<dbReference type="GO" id="GO:0000307">
    <property type="term" value="C:cyclin-dependent protein kinase holoenzyme complex"/>
    <property type="evidence" value="ECO:0007669"/>
    <property type="project" value="TreeGrafter"/>
</dbReference>
<dbReference type="Proteomes" id="UP000189580">
    <property type="component" value="Chromosome a"/>
</dbReference>
<dbReference type="RefSeq" id="XP_018735172.1">
    <property type="nucleotide sequence ID" value="XM_018882933.1"/>
</dbReference>
<dbReference type="Gene3D" id="1.10.472.10">
    <property type="entry name" value="Cyclin-like"/>
    <property type="match status" value="1"/>
</dbReference>
<feature type="domain" description="Cyclin N-terminal" evidence="2">
    <location>
        <begin position="60"/>
        <end position="157"/>
    </location>
</feature>
<dbReference type="InterPro" id="IPR013922">
    <property type="entry name" value="Cyclin_PHO80-like"/>
</dbReference>
<gene>
    <name evidence="3" type="primary">PCL1</name>
    <name evidence="3" type="ORF">AWJ20_962</name>
</gene>
<dbReference type="PANTHER" id="PTHR15615">
    <property type="match status" value="1"/>
</dbReference>
<dbReference type="GO" id="GO:0019901">
    <property type="term" value="F:protein kinase binding"/>
    <property type="evidence" value="ECO:0007669"/>
    <property type="project" value="InterPro"/>
</dbReference>
<organism evidence="3 4">
    <name type="scientific">Sugiyamaella lignohabitans</name>
    <dbReference type="NCBI Taxonomy" id="796027"/>
    <lineage>
        <taxon>Eukaryota</taxon>
        <taxon>Fungi</taxon>
        <taxon>Dikarya</taxon>
        <taxon>Ascomycota</taxon>
        <taxon>Saccharomycotina</taxon>
        <taxon>Dipodascomycetes</taxon>
        <taxon>Dipodascales</taxon>
        <taxon>Trichomonascaceae</taxon>
        <taxon>Sugiyamaella</taxon>
    </lineage>
</organism>
<evidence type="ECO:0000313" key="4">
    <source>
        <dbReference type="Proteomes" id="UP000189580"/>
    </source>
</evidence>
<evidence type="ECO:0000313" key="3">
    <source>
        <dbReference type="EMBL" id="ANB12695.1"/>
    </source>
</evidence>
<dbReference type="GeneID" id="30038052"/>
<dbReference type="CDD" id="cd20557">
    <property type="entry name" value="CYCLIN_ScPCL1-like"/>
    <property type="match status" value="1"/>
</dbReference>
<dbReference type="Pfam" id="PF00134">
    <property type="entry name" value="Cyclin_N"/>
    <property type="match status" value="1"/>
</dbReference>
<dbReference type="InterPro" id="IPR006671">
    <property type="entry name" value="Cyclin_N"/>
</dbReference>
<dbReference type="AlphaFoldDB" id="A0A167DAZ6"/>
<dbReference type="GO" id="GO:0016538">
    <property type="term" value="F:cyclin-dependent protein serine/threonine kinase regulator activity"/>
    <property type="evidence" value="ECO:0007669"/>
    <property type="project" value="TreeGrafter"/>
</dbReference>
<dbReference type="KEGG" id="slb:AWJ20_962"/>
<accession>A0A167DAZ6</accession>
<protein>
    <submittedName>
        <fullName evidence="3">Pcl1p</fullName>
    </submittedName>
</protein>
<evidence type="ECO:0000256" key="1">
    <source>
        <dbReference type="SAM" id="MobiDB-lite"/>
    </source>
</evidence>
<reference evidence="3 4" key="1">
    <citation type="submission" date="2016-02" db="EMBL/GenBank/DDBJ databases">
        <title>Complete genome sequence and transcriptome regulation of the pentose utilising yeast Sugiyamaella lignohabitans.</title>
        <authorList>
            <person name="Bellasio M."/>
            <person name="Peymann A."/>
            <person name="Valli M."/>
            <person name="Sipitzky M."/>
            <person name="Graf A."/>
            <person name="Sauer M."/>
            <person name="Marx H."/>
            <person name="Mattanovich D."/>
        </authorList>
    </citation>
    <scope>NUCLEOTIDE SEQUENCE [LARGE SCALE GENOMIC DNA]</scope>
    <source>
        <strain evidence="3 4">CBS 10342</strain>
    </source>
</reference>
<feature type="region of interest" description="Disordered" evidence="1">
    <location>
        <begin position="227"/>
        <end position="266"/>
    </location>
</feature>
<dbReference type="EMBL" id="CP014501">
    <property type="protein sequence ID" value="ANB12695.1"/>
    <property type="molecule type" value="Genomic_DNA"/>
</dbReference>
<feature type="compositionally biased region" description="Basic residues" evidence="1">
    <location>
        <begin position="191"/>
        <end position="203"/>
    </location>
</feature>
<proteinExistence type="predicted"/>
<dbReference type="OrthoDB" id="10250320at2759"/>
<dbReference type="PANTHER" id="PTHR15615:SF10">
    <property type="entry name" value="PHO85 CYCLIN-2-RELATED"/>
    <property type="match status" value="1"/>
</dbReference>
<evidence type="ECO:0000259" key="2">
    <source>
        <dbReference type="Pfam" id="PF00134"/>
    </source>
</evidence>
<feature type="compositionally biased region" description="Low complexity" evidence="1">
    <location>
        <begin position="248"/>
        <end position="263"/>
    </location>
</feature>